<accession>A0A7D3Y246</accession>
<dbReference type="KEGG" id="kpul:GXN76_09355"/>
<protein>
    <submittedName>
        <fullName evidence="1">Uncharacterized protein</fullName>
    </submittedName>
</protein>
<name>A0A7D3Y246_9BACL</name>
<evidence type="ECO:0000313" key="1">
    <source>
        <dbReference type="EMBL" id="QKG84663.1"/>
    </source>
</evidence>
<evidence type="ECO:0000313" key="2">
    <source>
        <dbReference type="Proteomes" id="UP000503088"/>
    </source>
</evidence>
<dbReference type="EMBL" id="CP048104">
    <property type="protein sequence ID" value="QKG84663.1"/>
    <property type="molecule type" value="Genomic_DNA"/>
</dbReference>
<reference evidence="1 2" key="1">
    <citation type="submission" date="2020-01" db="EMBL/GenBank/DDBJ databases">
        <authorList>
            <person name="Gulvik C.A."/>
            <person name="Batra D.G."/>
        </authorList>
    </citation>
    <scope>NUCLEOTIDE SEQUENCE [LARGE SCALE GENOMIC DNA]</scope>
    <source>
        <strain evidence="1 2">W9323</strain>
    </source>
</reference>
<dbReference type="Proteomes" id="UP000503088">
    <property type="component" value="Chromosome"/>
</dbReference>
<proteinExistence type="predicted"/>
<gene>
    <name evidence="1" type="ORF">GXN76_09355</name>
</gene>
<organism evidence="1 2">
    <name type="scientific">Kroppenstedtia pulmonis</name>
    <dbReference type="NCBI Taxonomy" id="1380685"/>
    <lineage>
        <taxon>Bacteria</taxon>
        <taxon>Bacillati</taxon>
        <taxon>Bacillota</taxon>
        <taxon>Bacilli</taxon>
        <taxon>Bacillales</taxon>
        <taxon>Thermoactinomycetaceae</taxon>
        <taxon>Kroppenstedtia</taxon>
    </lineage>
</organism>
<sequence length="104" mass="12014">MNSKAALYRDVAQAVNRTLGRKAVTVEQINQTVEYAKRIRKKRGGSGLLQYLNTLQDRWFTPQEVERLKHSPRSKELSRRMLDLLVTEKVISPAEAMMLKGMLR</sequence>
<dbReference type="AlphaFoldDB" id="A0A7D3Y246"/>
<dbReference type="RefSeq" id="WP_173222572.1">
    <property type="nucleotide sequence ID" value="NZ_CP048104.1"/>
</dbReference>
<keyword evidence="2" id="KW-1185">Reference proteome</keyword>